<dbReference type="OrthoDB" id="9806903at2"/>
<evidence type="ECO:0000256" key="3">
    <source>
        <dbReference type="ARBA" id="ARBA00022840"/>
    </source>
</evidence>
<evidence type="ECO:0000259" key="5">
    <source>
        <dbReference type="SMART" id="SM00382"/>
    </source>
</evidence>
<keyword evidence="2" id="KW-0547">Nucleotide-binding</keyword>
<reference evidence="6 7" key="1">
    <citation type="submission" date="2016-11" db="EMBL/GenBank/DDBJ databases">
        <authorList>
            <person name="Jaros S."/>
            <person name="Januszkiewicz K."/>
            <person name="Wedrychowicz H."/>
        </authorList>
    </citation>
    <scope>NUCLEOTIDE SEQUENCE [LARGE SCALE GENOMIC DNA]</scope>
    <source>
        <strain evidence="6 7">DSM 10502</strain>
    </source>
</reference>
<dbReference type="SUPFAM" id="SSF52540">
    <property type="entry name" value="P-loop containing nucleoside triphosphate hydrolases"/>
    <property type="match status" value="1"/>
</dbReference>
<evidence type="ECO:0000256" key="2">
    <source>
        <dbReference type="ARBA" id="ARBA00022741"/>
    </source>
</evidence>
<organism evidence="6 7">
    <name type="scientific">Schwartzia succinivorans DSM 10502</name>
    <dbReference type="NCBI Taxonomy" id="1123243"/>
    <lineage>
        <taxon>Bacteria</taxon>
        <taxon>Bacillati</taxon>
        <taxon>Bacillota</taxon>
        <taxon>Negativicutes</taxon>
        <taxon>Selenomonadales</taxon>
        <taxon>Selenomonadaceae</taxon>
        <taxon>Schwartzia</taxon>
    </lineage>
</organism>
<protein>
    <submittedName>
        <fullName evidence="6">AAA+-type ATPase, SpoVK/Ycf46/Vps4 family</fullName>
    </submittedName>
</protein>
<proteinExistence type="inferred from homology"/>
<sequence length="450" mass="51385">MRFFSNRRSSTPNKMSESEVKTGGSNTVELYKKAKDTEGTFNDNKDMIQVDGRPVSKRTIVWNTKSKINLRLKAEALDTFMDEDNGQDIEVLDEPVWESRREDIFRAVSYAVERNTSKYCYRPHTVEVIFHRDDPDKIDDKNKRNDAKYNSKGKDTDVTSNESIHVSDARWTFDDIYVPENVKETIERSLLISRHRKQLFDDWKLGSGNQGRAIVFNFYGPPGTGKSLTGEAIAGELGKKVYTVNYSELESKFVGETPKNIVRVFKKAQEDDAVLIFDEADSFLGKRLTNVTQSADYGVNITRSVMLIELEKFDGIVIFTTNLISNYDEAFKRRILVSMPFDLPDFKGRTNIWEIYLKRGMPLEEGITAESLASAYENISGADIKDITLYAAVSALYRDENNVLLTKKDFDDAYALILRRRNSKKEPAVSIKTERISAEQYKEETNGDIG</sequence>
<dbReference type="STRING" id="1123243.SAMN02745190_02272"/>
<dbReference type="CDD" id="cd19481">
    <property type="entry name" value="RecA-like_protease"/>
    <property type="match status" value="1"/>
</dbReference>
<feature type="region of interest" description="Disordered" evidence="4">
    <location>
        <begin position="135"/>
        <end position="161"/>
    </location>
</feature>
<dbReference type="GO" id="GO:0016887">
    <property type="term" value="F:ATP hydrolysis activity"/>
    <property type="evidence" value="ECO:0007669"/>
    <property type="project" value="InterPro"/>
</dbReference>
<evidence type="ECO:0000256" key="4">
    <source>
        <dbReference type="SAM" id="MobiDB-lite"/>
    </source>
</evidence>
<dbReference type="SMART" id="SM00382">
    <property type="entry name" value="AAA"/>
    <property type="match status" value="1"/>
</dbReference>
<dbReference type="Gene3D" id="3.40.50.300">
    <property type="entry name" value="P-loop containing nucleotide triphosphate hydrolases"/>
    <property type="match status" value="1"/>
</dbReference>
<gene>
    <name evidence="6" type="ORF">SAMN02745190_02272</name>
</gene>
<dbReference type="InterPro" id="IPR050221">
    <property type="entry name" value="26S_Proteasome_ATPase"/>
</dbReference>
<feature type="compositionally biased region" description="Polar residues" evidence="4">
    <location>
        <begin position="1"/>
        <end position="15"/>
    </location>
</feature>
<evidence type="ECO:0000313" key="7">
    <source>
        <dbReference type="Proteomes" id="UP000184404"/>
    </source>
</evidence>
<evidence type="ECO:0000256" key="1">
    <source>
        <dbReference type="ARBA" id="ARBA00006914"/>
    </source>
</evidence>
<dbReference type="Pfam" id="PF00004">
    <property type="entry name" value="AAA"/>
    <property type="match status" value="1"/>
</dbReference>
<dbReference type="InterPro" id="IPR027417">
    <property type="entry name" value="P-loop_NTPase"/>
</dbReference>
<feature type="region of interest" description="Disordered" evidence="4">
    <location>
        <begin position="1"/>
        <end position="24"/>
    </location>
</feature>
<dbReference type="PANTHER" id="PTHR23073">
    <property type="entry name" value="26S PROTEASOME REGULATORY SUBUNIT"/>
    <property type="match status" value="1"/>
</dbReference>
<dbReference type="InterPro" id="IPR003593">
    <property type="entry name" value="AAA+_ATPase"/>
</dbReference>
<dbReference type="GO" id="GO:0005524">
    <property type="term" value="F:ATP binding"/>
    <property type="evidence" value="ECO:0007669"/>
    <property type="project" value="UniProtKB-KW"/>
</dbReference>
<keyword evidence="7" id="KW-1185">Reference proteome</keyword>
<dbReference type="Gene3D" id="1.10.8.60">
    <property type="match status" value="1"/>
</dbReference>
<dbReference type="Proteomes" id="UP000184404">
    <property type="component" value="Unassembled WGS sequence"/>
</dbReference>
<dbReference type="InterPro" id="IPR003959">
    <property type="entry name" value="ATPase_AAA_core"/>
</dbReference>
<keyword evidence="3" id="KW-0067">ATP-binding</keyword>
<dbReference type="AlphaFoldDB" id="A0A1M5ABV1"/>
<name>A0A1M5ABV1_9FIRM</name>
<evidence type="ECO:0000313" key="6">
    <source>
        <dbReference type="EMBL" id="SHF27743.1"/>
    </source>
</evidence>
<comment type="similarity">
    <text evidence="1">Belongs to the AAA ATPase family.</text>
</comment>
<accession>A0A1M5ABV1</accession>
<dbReference type="EMBL" id="FQUG01000011">
    <property type="protein sequence ID" value="SHF27743.1"/>
    <property type="molecule type" value="Genomic_DNA"/>
</dbReference>
<feature type="domain" description="AAA+ ATPase" evidence="5">
    <location>
        <begin position="212"/>
        <end position="345"/>
    </location>
</feature>
<feature type="compositionally biased region" description="Basic and acidic residues" evidence="4">
    <location>
        <begin position="135"/>
        <end position="157"/>
    </location>
</feature>
<dbReference type="RefSeq" id="WP_094756619.1">
    <property type="nucleotide sequence ID" value="NZ_FQUG01000011.1"/>
</dbReference>